<feature type="region of interest" description="Disordered" evidence="2">
    <location>
        <begin position="242"/>
        <end position="265"/>
    </location>
</feature>
<dbReference type="Proteomes" id="UP001141806">
    <property type="component" value="Unassembled WGS sequence"/>
</dbReference>
<dbReference type="PANTHER" id="PTHR35099">
    <property type="entry name" value="OS02G0182700 PROTEIN"/>
    <property type="match status" value="1"/>
</dbReference>
<sequence length="265" mass="29919">MGEDEWVRKATMDDSLVVELLMSLRHASIPEKRLEALLPKWGMKQPRSRQIPRCNNVQAKKDGESRRASPTTPLSWSGGTSFSGSGAVDGYEESSHPIKHSTGVRSKVISTSETTGRRSRKKKTFTELKEEEDLLLKESIQLKKELATLRTDFEELKTRNETLKRMKLDLELVPAKVVATFVELKDVDCDVPDQREANSVDQGHDSCNEGDSIACASFDPDSCIIEKDALLTLPDLNLPFEEDQTQRSHEERYLDVIDRRGSDLE</sequence>
<feature type="region of interest" description="Disordered" evidence="2">
    <location>
        <begin position="43"/>
        <end position="122"/>
    </location>
</feature>
<dbReference type="AlphaFoldDB" id="A0A9Q0GRG2"/>
<evidence type="ECO:0000256" key="1">
    <source>
        <dbReference type="SAM" id="Coils"/>
    </source>
</evidence>
<evidence type="ECO:0000313" key="3">
    <source>
        <dbReference type="EMBL" id="KAJ4952214.1"/>
    </source>
</evidence>
<evidence type="ECO:0000313" key="4">
    <source>
        <dbReference type="Proteomes" id="UP001141806"/>
    </source>
</evidence>
<keyword evidence="4" id="KW-1185">Reference proteome</keyword>
<dbReference type="OrthoDB" id="1724644at2759"/>
<gene>
    <name evidence="3" type="ORF">NE237_029046</name>
</gene>
<comment type="caution">
    <text evidence="3">The sequence shown here is derived from an EMBL/GenBank/DDBJ whole genome shotgun (WGS) entry which is preliminary data.</text>
</comment>
<name>A0A9Q0GRG2_9MAGN</name>
<organism evidence="3 4">
    <name type="scientific">Protea cynaroides</name>
    <dbReference type="NCBI Taxonomy" id="273540"/>
    <lineage>
        <taxon>Eukaryota</taxon>
        <taxon>Viridiplantae</taxon>
        <taxon>Streptophyta</taxon>
        <taxon>Embryophyta</taxon>
        <taxon>Tracheophyta</taxon>
        <taxon>Spermatophyta</taxon>
        <taxon>Magnoliopsida</taxon>
        <taxon>Proteales</taxon>
        <taxon>Proteaceae</taxon>
        <taxon>Protea</taxon>
    </lineage>
</organism>
<keyword evidence="1" id="KW-0175">Coiled coil</keyword>
<protein>
    <submittedName>
        <fullName evidence="3">Uncharacterized protein</fullName>
    </submittedName>
</protein>
<feature type="compositionally biased region" description="Low complexity" evidence="2">
    <location>
        <begin position="75"/>
        <end position="86"/>
    </location>
</feature>
<proteinExistence type="predicted"/>
<reference evidence="3" key="1">
    <citation type="journal article" date="2023" name="Plant J.">
        <title>The genome of the king protea, Protea cynaroides.</title>
        <authorList>
            <person name="Chang J."/>
            <person name="Duong T.A."/>
            <person name="Schoeman C."/>
            <person name="Ma X."/>
            <person name="Roodt D."/>
            <person name="Barker N."/>
            <person name="Li Z."/>
            <person name="Van de Peer Y."/>
            <person name="Mizrachi E."/>
        </authorList>
    </citation>
    <scope>NUCLEOTIDE SEQUENCE</scope>
    <source>
        <tissue evidence="3">Young leaves</tissue>
    </source>
</reference>
<dbReference type="PANTHER" id="PTHR35099:SF2">
    <property type="entry name" value="OS02G0182700 PROTEIN"/>
    <property type="match status" value="1"/>
</dbReference>
<dbReference type="EMBL" id="JAMYWD010000012">
    <property type="protein sequence ID" value="KAJ4952214.1"/>
    <property type="molecule type" value="Genomic_DNA"/>
</dbReference>
<feature type="compositionally biased region" description="Basic and acidic residues" evidence="2">
    <location>
        <begin position="244"/>
        <end position="265"/>
    </location>
</feature>
<evidence type="ECO:0000256" key="2">
    <source>
        <dbReference type="SAM" id="MobiDB-lite"/>
    </source>
</evidence>
<accession>A0A9Q0GRG2</accession>
<feature type="coiled-coil region" evidence="1">
    <location>
        <begin position="139"/>
        <end position="166"/>
    </location>
</feature>